<keyword evidence="2" id="KW-0378">Hydrolase</keyword>
<dbReference type="Pfam" id="PF14863">
    <property type="entry name" value="Alkyl_sulf_dimr"/>
    <property type="match status" value="1"/>
</dbReference>
<dbReference type="PANTHER" id="PTHR43223">
    <property type="entry name" value="ALKYL/ARYL-SULFATASE"/>
    <property type="match status" value="1"/>
</dbReference>
<dbReference type="SMART" id="SM00849">
    <property type="entry name" value="Lactamase_B"/>
    <property type="match status" value="1"/>
</dbReference>
<evidence type="ECO:0000313" key="2">
    <source>
        <dbReference type="EMBL" id="PBA24634.1"/>
    </source>
</evidence>
<name>A0A2A2ZDV4_MYCAV</name>
<accession>A0A2A2ZDV4</accession>
<sequence length="427" mass="46993">MAGIHRERPGAGDLAAATGAPATPLGDDVWMSPGVSNSYAVATDDGRVIVNTGLVFEGPLHRKAFADVPGPARAIIVTQGHADHWGGVNALRDGADDGDGDDDSDDRGTDIVMHRNYRYWRDDNALLMGYRVPKTSFAFQKFSDAMLEHFKTIDPAELDFTFPEPTVTFDQRMNLRVGGRAFELAWTPGGETTDALVVWLPEERILFTGNLFGPLFGHVPNLMTIRGDRYRDPILYIESLNTVLEFGPQRLITGHFAPIEGADRIAEEVTAMRDAMRAVHDRTAELMNSGADLYTAMREVRVPERFDIGEGYGKTSWNVRAIWEMYTGWFRHRSTTELYGVPPDSVAADVVDAAGAETLAEAARAHLDGGRPVQALHLTDLVLAAEPAHARARAVAADAHEALLAGTENFWEKAWLTKSIRELRDPE</sequence>
<dbReference type="InterPro" id="IPR036866">
    <property type="entry name" value="RibonucZ/Hydroxyglut_hydro"/>
</dbReference>
<feature type="domain" description="Metallo-beta-lactamase" evidence="1">
    <location>
        <begin position="35"/>
        <end position="255"/>
    </location>
</feature>
<protein>
    <submittedName>
        <fullName evidence="2">MBL fold metallo-hydrolase</fullName>
    </submittedName>
</protein>
<dbReference type="GO" id="GO:0016787">
    <property type="term" value="F:hydrolase activity"/>
    <property type="evidence" value="ECO:0007669"/>
    <property type="project" value="UniProtKB-KW"/>
</dbReference>
<organism evidence="2 3">
    <name type="scientific">Mycobacterium avium</name>
    <dbReference type="NCBI Taxonomy" id="1764"/>
    <lineage>
        <taxon>Bacteria</taxon>
        <taxon>Bacillati</taxon>
        <taxon>Actinomycetota</taxon>
        <taxon>Actinomycetes</taxon>
        <taxon>Mycobacteriales</taxon>
        <taxon>Mycobacteriaceae</taxon>
        <taxon>Mycobacterium</taxon>
        <taxon>Mycobacterium avium complex (MAC)</taxon>
    </lineage>
</organism>
<reference evidence="2 3" key="1">
    <citation type="submission" date="2017-08" db="EMBL/GenBank/DDBJ databases">
        <title>Phylogenetic analysis of Mycobacterium avium complex whole genomes.</title>
        <authorList>
            <person name="Caverly L.J."/>
            <person name="Spilker T."/>
            <person name="Lipuma J."/>
        </authorList>
    </citation>
    <scope>NUCLEOTIDE SEQUENCE [LARGE SCALE GENOMIC DNA]</scope>
    <source>
        <strain evidence="2 3">FLAC0165</strain>
    </source>
</reference>
<dbReference type="InterPro" id="IPR001279">
    <property type="entry name" value="Metallo-B-lactamas"/>
</dbReference>
<dbReference type="AlphaFoldDB" id="A0A2A2ZDV4"/>
<dbReference type="RefSeq" id="WP_023860965.1">
    <property type="nucleotide sequence ID" value="NZ_JAIZBP010000004.1"/>
</dbReference>
<proteinExistence type="predicted"/>
<dbReference type="EMBL" id="NSFD01000051">
    <property type="protein sequence ID" value="PBA24634.1"/>
    <property type="molecule type" value="Genomic_DNA"/>
</dbReference>
<dbReference type="Pfam" id="PF00753">
    <property type="entry name" value="Lactamase_B"/>
    <property type="match status" value="1"/>
</dbReference>
<dbReference type="Proteomes" id="UP000217768">
    <property type="component" value="Unassembled WGS sequence"/>
</dbReference>
<dbReference type="PANTHER" id="PTHR43223:SF2">
    <property type="entry name" value="METALLO-BETA-LACTAMASE DOMAIN-CONTAINING PROTEIN"/>
    <property type="match status" value="1"/>
</dbReference>
<dbReference type="Gene3D" id="1.25.40.880">
    <property type="entry name" value="Alkyl sulfatase, dimerisation domain"/>
    <property type="match status" value="1"/>
</dbReference>
<dbReference type="InterPro" id="IPR038536">
    <property type="entry name" value="Alkyl/aryl-sulf_dimr_sf"/>
</dbReference>
<dbReference type="InterPro" id="IPR052195">
    <property type="entry name" value="Bact_Alkyl/Aryl-Sulfatase"/>
</dbReference>
<gene>
    <name evidence="2" type="ORF">CKJ66_20690</name>
</gene>
<dbReference type="Gene3D" id="3.60.15.30">
    <property type="entry name" value="Metallo-beta-lactamase domain"/>
    <property type="match status" value="1"/>
</dbReference>
<evidence type="ECO:0000313" key="3">
    <source>
        <dbReference type="Proteomes" id="UP000217768"/>
    </source>
</evidence>
<dbReference type="GO" id="GO:0046983">
    <property type="term" value="F:protein dimerization activity"/>
    <property type="evidence" value="ECO:0007669"/>
    <property type="project" value="InterPro"/>
</dbReference>
<evidence type="ECO:0000259" key="1">
    <source>
        <dbReference type="SMART" id="SM00849"/>
    </source>
</evidence>
<dbReference type="SUPFAM" id="SSF56281">
    <property type="entry name" value="Metallo-hydrolase/oxidoreductase"/>
    <property type="match status" value="1"/>
</dbReference>
<comment type="caution">
    <text evidence="2">The sequence shown here is derived from an EMBL/GenBank/DDBJ whole genome shotgun (WGS) entry which is preliminary data.</text>
</comment>
<dbReference type="InterPro" id="IPR029228">
    <property type="entry name" value="Alkyl_sulf_dimr"/>
</dbReference>